<gene>
    <name evidence="4" type="ORF">BTO18_05660</name>
</gene>
<evidence type="ECO:0000259" key="3">
    <source>
        <dbReference type="Pfam" id="PF18962"/>
    </source>
</evidence>
<feature type="signal peptide" evidence="2">
    <location>
        <begin position="1"/>
        <end position="20"/>
    </location>
</feature>
<evidence type="ECO:0000256" key="1">
    <source>
        <dbReference type="ARBA" id="ARBA00022729"/>
    </source>
</evidence>
<dbReference type="RefSeq" id="WP_105015295.1">
    <property type="nucleotide sequence ID" value="NZ_MSCN01000001.1"/>
</dbReference>
<feature type="domain" description="Secretion system C-terminal sorting" evidence="3">
    <location>
        <begin position="378"/>
        <end position="446"/>
    </location>
</feature>
<sequence length="448" mass="47845">MKKITLLFALLITSIGFSQTYDLLESFNGTGYEGAFGGTSAAYDADPTNASIQVVKITSTNGSGEVWQGINVILTNSYKLTSATQLTMQLDVYSTSAITIAPKAQGGVSGAPESVSSVDHSGGGWETLTFTFDKSLDGKVPANGDYNDFALHINWDTGANNFGAPDGRIFYIKNLKGLAVVTASDPVPSAAAAVPTTADANAYSIYNDTNNYTTSFNVQYGFGTSSAVDLDPSAAVNNALKMNLEADGFGQGEGGPDDISSYDFVNFNYWFSNSKGTAGFVFIMIDNDGAVQEFKYQVGISTAASDSADIVENAWTQVSIPMSHFTDLGFDSTKLFQWKVDKYNQSGDNGGFLYLDNIVLTKNVPLSIENNELLGFSMYPNPTNNVLNISAKGAIQNAEIFNVLGKRVKSFNVNDTKETLDVSDLASGIYLVKYAVDGSTGTAKFIKQ</sequence>
<dbReference type="InterPro" id="IPR008979">
    <property type="entry name" value="Galactose-bd-like_sf"/>
</dbReference>
<accession>A0A2S7WN06</accession>
<feature type="chain" id="PRO_5015510574" description="Secretion system C-terminal sorting domain-containing protein" evidence="2">
    <location>
        <begin position="21"/>
        <end position="448"/>
    </location>
</feature>
<dbReference type="Proteomes" id="UP000238882">
    <property type="component" value="Unassembled WGS sequence"/>
</dbReference>
<organism evidence="4 5">
    <name type="scientific">Polaribacter porphyrae</name>
    <dbReference type="NCBI Taxonomy" id="1137780"/>
    <lineage>
        <taxon>Bacteria</taxon>
        <taxon>Pseudomonadati</taxon>
        <taxon>Bacteroidota</taxon>
        <taxon>Flavobacteriia</taxon>
        <taxon>Flavobacteriales</taxon>
        <taxon>Flavobacteriaceae</taxon>
    </lineage>
</organism>
<dbReference type="Pfam" id="PF18962">
    <property type="entry name" value="Por_Secre_tail"/>
    <property type="match status" value="1"/>
</dbReference>
<dbReference type="OrthoDB" id="5381604at2"/>
<evidence type="ECO:0000256" key="2">
    <source>
        <dbReference type="SAM" id="SignalP"/>
    </source>
</evidence>
<protein>
    <recommendedName>
        <fullName evidence="3">Secretion system C-terminal sorting domain-containing protein</fullName>
    </recommendedName>
</protein>
<keyword evidence="5" id="KW-1185">Reference proteome</keyword>
<evidence type="ECO:0000313" key="5">
    <source>
        <dbReference type="Proteomes" id="UP000238882"/>
    </source>
</evidence>
<dbReference type="NCBIfam" id="TIGR04183">
    <property type="entry name" value="Por_Secre_tail"/>
    <property type="match status" value="1"/>
</dbReference>
<dbReference type="EMBL" id="MSCN01000001">
    <property type="protein sequence ID" value="PQJ78702.1"/>
    <property type="molecule type" value="Genomic_DNA"/>
</dbReference>
<comment type="caution">
    <text evidence="4">The sequence shown here is derived from an EMBL/GenBank/DDBJ whole genome shotgun (WGS) entry which is preliminary data.</text>
</comment>
<keyword evidence="1 2" id="KW-0732">Signal</keyword>
<dbReference type="Gene3D" id="2.60.120.430">
    <property type="entry name" value="Galactose-binding lectin"/>
    <property type="match status" value="1"/>
</dbReference>
<dbReference type="InterPro" id="IPR026444">
    <property type="entry name" value="Secre_tail"/>
</dbReference>
<name>A0A2S7WN06_9FLAO</name>
<reference evidence="4 5" key="1">
    <citation type="submission" date="2016-12" db="EMBL/GenBank/DDBJ databases">
        <title>Trade-off between light-utilization and light-protection in marine flavobacteria.</title>
        <authorList>
            <person name="Kumagai Y."/>
            <person name="Yoshizawa S."/>
            <person name="Kogure K."/>
            <person name="Iwasaki W."/>
        </authorList>
    </citation>
    <scope>NUCLEOTIDE SEQUENCE [LARGE SCALE GENOMIC DNA]</scope>
    <source>
        <strain evidence="4 5">NBRC 108759</strain>
    </source>
</reference>
<dbReference type="AlphaFoldDB" id="A0A2S7WN06"/>
<evidence type="ECO:0000313" key="4">
    <source>
        <dbReference type="EMBL" id="PQJ78702.1"/>
    </source>
</evidence>
<dbReference type="SUPFAM" id="SSF49785">
    <property type="entry name" value="Galactose-binding domain-like"/>
    <property type="match status" value="1"/>
</dbReference>
<proteinExistence type="predicted"/>